<dbReference type="Pfam" id="PF17917">
    <property type="entry name" value="RT_RNaseH"/>
    <property type="match status" value="1"/>
</dbReference>
<dbReference type="Proteomes" id="UP000325315">
    <property type="component" value="Unassembled WGS sequence"/>
</dbReference>
<evidence type="ECO:0000256" key="7">
    <source>
        <dbReference type="ARBA" id="ARBA00023268"/>
    </source>
</evidence>
<dbReference type="AlphaFoldDB" id="A0A5B6WR81"/>
<evidence type="ECO:0000313" key="10">
    <source>
        <dbReference type="EMBL" id="KAA3483786.1"/>
    </source>
</evidence>
<keyword evidence="1" id="KW-0808">Transferase</keyword>
<dbReference type="OrthoDB" id="415724at2759"/>
<evidence type="ECO:0000256" key="2">
    <source>
        <dbReference type="ARBA" id="ARBA00022695"/>
    </source>
</evidence>
<keyword evidence="11" id="KW-1185">Reference proteome</keyword>
<dbReference type="EMBL" id="SMMG02000002">
    <property type="protein sequence ID" value="KAA3483786.1"/>
    <property type="molecule type" value="Genomic_DNA"/>
</dbReference>
<accession>A0A5B6WR81</accession>
<keyword evidence="2" id="KW-0548">Nucleotidyltransferase</keyword>
<dbReference type="InterPro" id="IPR043128">
    <property type="entry name" value="Rev_trsase/Diguanyl_cyclase"/>
</dbReference>
<dbReference type="GO" id="GO:0016787">
    <property type="term" value="F:hydrolase activity"/>
    <property type="evidence" value="ECO:0007669"/>
    <property type="project" value="UniProtKB-KW"/>
</dbReference>
<proteinExistence type="predicted"/>
<dbReference type="Pfam" id="PF17919">
    <property type="entry name" value="RT_RNaseH_2"/>
    <property type="match status" value="1"/>
</dbReference>
<dbReference type="InterPro" id="IPR041577">
    <property type="entry name" value="RT_RNaseH_2"/>
</dbReference>
<evidence type="ECO:0000256" key="4">
    <source>
        <dbReference type="ARBA" id="ARBA00022759"/>
    </source>
</evidence>
<feature type="domain" description="Reverse transcriptase RNase H-like" evidence="8">
    <location>
        <begin position="160"/>
        <end position="212"/>
    </location>
</feature>
<organism evidence="10 11">
    <name type="scientific">Gossypium australe</name>
    <dbReference type="NCBI Taxonomy" id="47621"/>
    <lineage>
        <taxon>Eukaryota</taxon>
        <taxon>Viridiplantae</taxon>
        <taxon>Streptophyta</taxon>
        <taxon>Embryophyta</taxon>
        <taxon>Tracheophyta</taxon>
        <taxon>Spermatophyta</taxon>
        <taxon>Magnoliopsida</taxon>
        <taxon>eudicotyledons</taxon>
        <taxon>Gunneridae</taxon>
        <taxon>Pentapetalae</taxon>
        <taxon>rosids</taxon>
        <taxon>malvids</taxon>
        <taxon>Malvales</taxon>
        <taxon>Malvaceae</taxon>
        <taxon>Malvoideae</taxon>
        <taxon>Gossypium</taxon>
    </lineage>
</organism>
<dbReference type="InterPro" id="IPR012337">
    <property type="entry name" value="RNaseH-like_sf"/>
</dbReference>
<dbReference type="FunFam" id="3.30.70.270:FF:000020">
    <property type="entry name" value="Transposon Tf2-6 polyprotein-like Protein"/>
    <property type="match status" value="1"/>
</dbReference>
<dbReference type="InterPro" id="IPR043502">
    <property type="entry name" value="DNA/RNA_pol_sf"/>
</dbReference>
<feature type="domain" description="Reverse transcriptase/retrotransposon-derived protein RNase H-like" evidence="9">
    <location>
        <begin position="109"/>
        <end position="155"/>
    </location>
</feature>
<gene>
    <name evidence="10" type="ORF">EPI10_005927</name>
</gene>
<dbReference type="PANTHER" id="PTHR37984">
    <property type="entry name" value="PROTEIN CBG26694"/>
    <property type="match status" value="1"/>
</dbReference>
<dbReference type="Gene3D" id="3.30.70.270">
    <property type="match status" value="2"/>
</dbReference>
<dbReference type="InterPro" id="IPR050951">
    <property type="entry name" value="Retrovirus_Pol_polyprotein"/>
</dbReference>
<dbReference type="GO" id="GO:0004519">
    <property type="term" value="F:endonuclease activity"/>
    <property type="evidence" value="ECO:0007669"/>
    <property type="project" value="UniProtKB-KW"/>
</dbReference>
<name>A0A5B6WR81_9ROSI</name>
<dbReference type="SUPFAM" id="SSF56672">
    <property type="entry name" value="DNA/RNA polymerases"/>
    <property type="match status" value="1"/>
</dbReference>
<keyword evidence="7" id="KW-0511">Multifunctional enzyme</keyword>
<sequence length="368" mass="42218">MVFIDDILVYSRTVEHLRDLLRTLSENKFTPNSANLREVCFLGHIIFTEGVKVDLNKFKSILDWNLSKNVTEVHSFLGLASYYKRFVKGFAMLATPLTHLLKKKEKFEWIEACQKSFNKLKVILTEAYILAQPESGMEYTVFTDASLNGLGCVLMCAKYLELATVVLTLKIWKHYLCRKKCCVFSDHKSVKYLMTQKDLNLRQRHWMEILKDCDVAIECHLGEANMVADALASLRANVYLADDGSLLAELILKDAQCECIPSNESTSFSLGKMVNSDSWEGCMCQLEMPGMKKEITEYVSSCLTCQWIKAKHQIPEWKWDKITMDFVSGFPLSPSKKNSVWVIIDRLTKPVHFLPLHPNYSLKNLVEL</sequence>
<evidence type="ECO:0000256" key="6">
    <source>
        <dbReference type="ARBA" id="ARBA00022918"/>
    </source>
</evidence>
<keyword evidence="4" id="KW-0255">Endonuclease</keyword>
<dbReference type="InterPro" id="IPR041373">
    <property type="entry name" value="RT_RNaseH"/>
</dbReference>
<dbReference type="GO" id="GO:0003964">
    <property type="term" value="F:RNA-directed DNA polymerase activity"/>
    <property type="evidence" value="ECO:0007669"/>
    <property type="project" value="UniProtKB-KW"/>
</dbReference>
<reference evidence="10" key="1">
    <citation type="submission" date="2019-08" db="EMBL/GenBank/DDBJ databases">
        <authorList>
            <person name="Liu F."/>
        </authorList>
    </citation>
    <scope>NUCLEOTIDE SEQUENCE [LARGE SCALE GENOMIC DNA]</scope>
    <source>
        <strain evidence="10">PA1801</strain>
        <tissue evidence="10">Leaf</tissue>
    </source>
</reference>
<dbReference type="SUPFAM" id="SSF53098">
    <property type="entry name" value="Ribonuclease H-like"/>
    <property type="match status" value="1"/>
</dbReference>
<dbReference type="PANTHER" id="PTHR37984:SF5">
    <property type="entry name" value="PROTEIN NYNRIN-LIKE"/>
    <property type="match status" value="1"/>
</dbReference>
<comment type="caution">
    <text evidence="10">The sequence shown here is derived from an EMBL/GenBank/DDBJ whole genome shotgun (WGS) entry which is preliminary data.</text>
</comment>
<protein>
    <submittedName>
        <fullName evidence="10">DNA/RNA polymerases superfamily protein</fullName>
    </submittedName>
</protein>
<evidence type="ECO:0000256" key="5">
    <source>
        <dbReference type="ARBA" id="ARBA00022801"/>
    </source>
</evidence>
<keyword evidence="3" id="KW-0540">Nuclease</keyword>
<evidence type="ECO:0000313" key="11">
    <source>
        <dbReference type="Proteomes" id="UP000325315"/>
    </source>
</evidence>
<evidence type="ECO:0000259" key="9">
    <source>
        <dbReference type="Pfam" id="PF17919"/>
    </source>
</evidence>
<evidence type="ECO:0000259" key="8">
    <source>
        <dbReference type="Pfam" id="PF17917"/>
    </source>
</evidence>
<keyword evidence="5" id="KW-0378">Hydrolase</keyword>
<evidence type="ECO:0000256" key="1">
    <source>
        <dbReference type="ARBA" id="ARBA00022679"/>
    </source>
</evidence>
<keyword evidence="6" id="KW-0695">RNA-directed DNA polymerase</keyword>
<evidence type="ECO:0000256" key="3">
    <source>
        <dbReference type="ARBA" id="ARBA00022722"/>
    </source>
</evidence>